<organism evidence="7 8">
    <name type="scientific">Sus scrofa</name>
    <name type="common">Pig</name>
    <dbReference type="NCBI Taxonomy" id="9823"/>
    <lineage>
        <taxon>Eukaryota</taxon>
        <taxon>Metazoa</taxon>
        <taxon>Chordata</taxon>
        <taxon>Craniata</taxon>
        <taxon>Vertebrata</taxon>
        <taxon>Euteleostomi</taxon>
        <taxon>Mammalia</taxon>
        <taxon>Eutheria</taxon>
        <taxon>Laurasiatheria</taxon>
        <taxon>Artiodactyla</taxon>
        <taxon>Suina</taxon>
        <taxon>Suidae</taxon>
        <taxon>Sus</taxon>
    </lineage>
</organism>
<dbReference type="RefSeq" id="XP_020945283.1">
    <property type="nucleotide sequence ID" value="XM_021089624.1"/>
</dbReference>
<dbReference type="InterPro" id="IPR015631">
    <property type="entry name" value="CD2/SLAM_rcpt"/>
</dbReference>
<sequence length="329" mass="36627">MDSLCSSWFPTQNLMFQISLILAIPSPASQTVSDPSSSCTLKRTVGESVQLQLNSSLDPNIREIEWNLDSEDDERTQILVSWNPNTLNPDWYDLEEEFKCRFSLTEMAFLSIRNLTMEMSGLYTARIKFRSGKSQEETFRLCLYEPIPHPQIQIHSLSNTSGWCHISLECGTPGNTGNLMVTWQSQGLPKELEQSGTLGPSPSSRNLSLSLPLSHFNSRLTCVVSNPVDEKKETLYLESICPRRAGSTFPPVVPGSAATPQVLPTETSADLQTGGANSHDPAYEEIGLLRHHKKDTEKGSCHSDGPEQTLSIHTVYEKIRTSPDLQRDT</sequence>
<feature type="signal peptide" evidence="5">
    <location>
        <begin position="1"/>
        <end position="30"/>
    </location>
</feature>
<gene>
    <name evidence="7" type="primary">LOC110260316</name>
</gene>
<keyword evidence="4" id="KW-0325">Glycoprotein</keyword>
<evidence type="ECO:0000256" key="1">
    <source>
        <dbReference type="ARBA" id="ARBA00004370"/>
    </source>
</evidence>
<reference evidence="8" key="1">
    <citation type="submission" date="2009-11" db="EMBL/GenBank/DDBJ databases">
        <authorList>
            <consortium name="Porcine genome sequencing project"/>
        </authorList>
    </citation>
    <scope>NUCLEOTIDE SEQUENCE [LARGE SCALE GENOMIC DNA]</scope>
    <source>
        <strain evidence="8">Duroc</strain>
    </source>
</reference>
<dbReference type="Ensembl" id="ENSSSCT00000046024.2">
    <property type="protein sequence ID" value="ENSSSCP00000040302.1"/>
    <property type="gene ID" value="ENSSSCG00000036622.3"/>
</dbReference>
<dbReference type="InterPro" id="IPR007110">
    <property type="entry name" value="Ig-like_dom"/>
</dbReference>
<evidence type="ECO:0000256" key="2">
    <source>
        <dbReference type="ARBA" id="ARBA00022729"/>
    </source>
</evidence>
<keyword evidence="8" id="KW-1185">Reference proteome</keyword>
<dbReference type="InterPro" id="IPR024303">
    <property type="entry name" value="NK_rcpt_2B4_Ig_dom"/>
</dbReference>
<evidence type="ECO:0000313" key="8">
    <source>
        <dbReference type="Proteomes" id="UP000008227"/>
    </source>
</evidence>
<dbReference type="GeneID" id="110260316"/>
<reference evidence="7" key="2">
    <citation type="journal article" date="2020" name="Gigascience">
        <title>An improved pig reference genome sequence to enable pig genetics and genomics research.</title>
        <authorList>
            <person name="Warr A."/>
            <person name="Affara N."/>
            <person name="Aken B."/>
            <person name="Beiki H."/>
            <person name="Bickhart D.M."/>
            <person name="Billis K."/>
            <person name="Chow W."/>
            <person name="Eory L."/>
            <person name="Finlayson H.A."/>
            <person name="Flicek P."/>
            <person name="Giron C.G."/>
            <person name="Griffin D.K."/>
            <person name="Hall R."/>
            <person name="Hannum G."/>
            <person name="Hourlier T."/>
            <person name="Howe K."/>
            <person name="Hume D.A."/>
            <person name="Izuogu O."/>
            <person name="Kim K."/>
            <person name="Koren S."/>
            <person name="Liu H."/>
            <person name="Manchanda N."/>
            <person name="Martin F.J."/>
            <person name="Nonneman D.J."/>
            <person name="O'Connor R.E."/>
            <person name="Phillippy A.M."/>
            <person name="Rohrer G.A."/>
            <person name="Rosen B.D."/>
            <person name="Rund L.A."/>
            <person name="Sargent C.A."/>
            <person name="Schook L.B."/>
            <person name="Schroeder S.G."/>
            <person name="Schwartz A.S."/>
            <person name="Skinner B.M."/>
            <person name="Talbot R."/>
            <person name="Tseng E."/>
            <person name="Tuggle C.K."/>
            <person name="Watson M."/>
            <person name="Smith T.P.L."/>
            <person name="Archibald A.L."/>
        </authorList>
    </citation>
    <scope>NUCLEOTIDE SEQUENCE [LARGE SCALE GENOMIC DNA]</scope>
    <source>
        <strain evidence="7">Duroc</strain>
    </source>
</reference>
<dbReference type="GO" id="GO:0016020">
    <property type="term" value="C:membrane"/>
    <property type="evidence" value="ECO:0007669"/>
    <property type="project" value="UniProtKB-SubCell"/>
</dbReference>
<evidence type="ECO:0000313" key="7">
    <source>
        <dbReference type="Ensembl" id="ENSSSCP00000040302.1"/>
    </source>
</evidence>
<reference evidence="7" key="3">
    <citation type="submission" date="2025-08" db="UniProtKB">
        <authorList>
            <consortium name="Ensembl"/>
        </authorList>
    </citation>
    <scope>IDENTIFICATION</scope>
</reference>
<proteinExistence type="predicted"/>
<evidence type="ECO:0000256" key="3">
    <source>
        <dbReference type="ARBA" id="ARBA00023136"/>
    </source>
</evidence>
<dbReference type="InterPro" id="IPR036179">
    <property type="entry name" value="Ig-like_dom_sf"/>
</dbReference>
<dbReference type="AlphaFoldDB" id="A0A287A8J5"/>
<dbReference type="PROSITE" id="PS50835">
    <property type="entry name" value="IG_LIKE"/>
    <property type="match status" value="1"/>
</dbReference>
<dbReference type="GeneTree" id="ENSGT01030000234540"/>
<dbReference type="Gene3D" id="2.60.40.10">
    <property type="entry name" value="Immunoglobulins"/>
    <property type="match status" value="2"/>
</dbReference>
<protein>
    <recommendedName>
        <fullName evidence="6">Ig-like domain-containing protein</fullName>
    </recommendedName>
</protein>
<evidence type="ECO:0000256" key="5">
    <source>
        <dbReference type="SAM" id="SignalP"/>
    </source>
</evidence>
<evidence type="ECO:0000259" key="6">
    <source>
        <dbReference type="PROSITE" id="PS50835"/>
    </source>
</evidence>
<dbReference type="InterPro" id="IPR013783">
    <property type="entry name" value="Ig-like_fold"/>
</dbReference>
<dbReference type="ExpressionAtlas" id="A0A287A8J5">
    <property type="expression patterns" value="baseline and differential"/>
</dbReference>
<dbReference type="Proteomes" id="UP000008227">
    <property type="component" value="Chromosome 4"/>
</dbReference>
<dbReference type="Pfam" id="PF11465">
    <property type="entry name" value="Receptor_2B4"/>
    <property type="match status" value="1"/>
</dbReference>
<dbReference type="PANTHER" id="PTHR12080:SF121">
    <property type="entry name" value="IG-LIKE DOMAIN-CONTAINING PROTEIN-RELATED"/>
    <property type="match status" value="1"/>
</dbReference>
<reference evidence="7" key="4">
    <citation type="submission" date="2025-09" db="UniProtKB">
        <authorList>
            <consortium name="Ensembl"/>
        </authorList>
    </citation>
    <scope>IDENTIFICATION</scope>
</reference>
<feature type="domain" description="Ig-like" evidence="6">
    <location>
        <begin position="150"/>
        <end position="234"/>
    </location>
</feature>
<keyword evidence="2 5" id="KW-0732">Signal</keyword>
<dbReference type="PANTHER" id="PTHR12080">
    <property type="entry name" value="SIGNALING LYMPHOCYTIC ACTIVATION MOLECULE"/>
    <property type="match status" value="1"/>
</dbReference>
<name>A0A287A8J5_PIG</name>
<keyword evidence="3" id="KW-0472">Membrane</keyword>
<accession>A0A287A8J5</accession>
<dbReference type="SUPFAM" id="SSF48726">
    <property type="entry name" value="Immunoglobulin"/>
    <property type="match status" value="1"/>
</dbReference>
<comment type="subcellular location">
    <subcellularLocation>
        <location evidence="1">Membrane</location>
    </subcellularLocation>
</comment>
<evidence type="ECO:0000256" key="4">
    <source>
        <dbReference type="ARBA" id="ARBA00023180"/>
    </source>
</evidence>
<feature type="chain" id="PRO_5011477258" description="Ig-like domain-containing protein" evidence="5">
    <location>
        <begin position="31"/>
        <end position="329"/>
    </location>
</feature>
<dbReference type="Bgee" id="ENSSSCG00000036622">
    <property type="expression patterns" value="Expressed in ovary and 22 other cell types or tissues"/>
</dbReference>